<dbReference type="EMBL" id="NIQC01000026">
    <property type="protein sequence ID" value="OWZ83143.1"/>
    <property type="molecule type" value="Genomic_DNA"/>
</dbReference>
<evidence type="ECO:0000313" key="2">
    <source>
        <dbReference type="Proteomes" id="UP000214588"/>
    </source>
</evidence>
<comment type="caution">
    <text evidence="1">The sequence shown here is derived from an EMBL/GenBank/DDBJ whole genome shotgun (WGS) entry which is preliminary data.</text>
</comment>
<dbReference type="Gene3D" id="3.30.300.20">
    <property type="match status" value="1"/>
</dbReference>
<dbReference type="PANTHER" id="PTHR34352">
    <property type="entry name" value="PROTEIN YHFA"/>
    <property type="match status" value="1"/>
</dbReference>
<keyword evidence="2" id="KW-1185">Reference proteome</keyword>
<dbReference type="Pfam" id="PF02566">
    <property type="entry name" value="OsmC"/>
    <property type="match status" value="1"/>
</dbReference>
<evidence type="ECO:0000313" key="1">
    <source>
        <dbReference type="EMBL" id="OWZ83143.1"/>
    </source>
</evidence>
<dbReference type="SUPFAM" id="SSF82784">
    <property type="entry name" value="OsmC-like"/>
    <property type="match status" value="1"/>
</dbReference>
<dbReference type="AlphaFoldDB" id="A0A226BVX4"/>
<protein>
    <submittedName>
        <fullName evidence="1">Peroxiredoxin</fullName>
    </submittedName>
</protein>
<sequence length="147" mass="16901">MYDEGVILMKSKIVWDGNLTFIGTGENSCTEVTLDASKQAGGDDNGPSPMEMMLMSLASCASIDMVLILSKKRKKKITEYWVEAFGKRRDETPKYFEKIHMTFHLKGEDLNNQEVKKALELTEEKYCSVWHCFDPDKTEITYDYVIH</sequence>
<organism evidence="1 2">
    <name type="scientific">Natranaerobius trueperi</name>
    <dbReference type="NCBI Taxonomy" id="759412"/>
    <lineage>
        <taxon>Bacteria</taxon>
        <taxon>Bacillati</taxon>
        <taxon>Bacillota</taxon>
        <taxon>Clostridia</taxon>
        <taxon>Natranaerobiales</taxon>
        <taxon>Natranaerobiaceae</taxon>
        <taxon>Natranaerobius</taxon>
    </lineage>
</organism>
<proteinExistence type="predicted"/>
<dbReference type="InterPro" id="IPR036102">
    <property type="entry name" value="OsmC/Ohrsf"/>
</dbReference>
<accession>A0A226BVX4</accession>
<gene>
    <name evidence="1" type="ORF">CDO51_10260</name>
</gene>
<dbReference type="InterPro" id="IPR003718">
    <property type="entry name" value="OsmC/Ohr_fam"/>
</dbReference>
<dbReference type="InterPro" id="IPR015946">
    <property type="entry name" value="KH_dom-like_a/b"/>
</dbReference>
<dbReference type="PANTHER" id="PTHR34352:SF1">
    <property type="entry name" value="PROTEIN YHFA"/>
    <property type="match status" value="1"/>
</dbReference>
<reference evidence="1 2" key="1">
    <citation type="submission" date="2017-06" db="EMBL/GenBank/DDBJ databases">
        <title>Draft Genome Sequence of Natranaerobius trueperi halophilic, alkalithermophilic bacteria from soda lakes.</title>
        <authorList>
            <person name="Zhao B."/>
        </authorList>
    </citation>
    <scope>NUCLEOTIDE SEQUENCE [LARGE SCALE GENOMIC DNA]</scope>
    <source>
        <strain evidence="1 2">DSM 18760</strain>
    </source>
</reference>
<dbReference type="Proteomes" id="UP000214588">
    <property type="component" value="Unassembled WGS sequence"/>
</dbReference>
<name>A0A226BVX4_9FIRM</name>